<name>A0A2P2R2H8_RHIMU</name>
<evidence type="ECO:0000313" key="1">
    <source>
        <dbReference type="EMBL" id="MBX73442.1"/>
    </source>
</evidence>
<proteinExistence type="predicted"/>
<dbReference type="AlphaFoldDB" id="A0A2P2R2H8"/>
<protein>
    <submittedName>
        <fullName evidence="1">Uncharacterized protein</fullName>
    </submittedName>
</protein>
<reference evidence="1" key="1">
    <citation type="submission" date="2018-02" db="EMBL/GenBank/DDBJ databases">
        <title>Rhizophora mucronata_Transcriptome.</title>
        <authorList>
            <person name="Meera S.P."/>
            <person name="Sreeshan A."/>
            <person name="Augustine A."/>
        </authorList>
    </citation>
    <scope>NUCLEOTIDE SEQUENCE</scope>
    <source>
        <tissue evidence="1">Leaf</tissue>
    </source>
</reference>
<dbReference type="EMBL" id="GGEC01092958">
    <property type="protein sequence ID" value="MBX73442.1"/>
    <property type="molecule type" value="Transcribed_RNA"/>
</dbReference>
<accession>A0A2P2R2H8</accession>
<sequence>MKLNEAKITLYHRCYISSYMPPSAINFVHPCIIRSQ</sequence>
<organism evidence="1">
    <name type="scientific">Rhizophora mucronata</name>
    <name type="common">Asiatic mangrove</name>
    <dbReference type="NCBI Taxonomy" id="61149"/>
    <lineage>
        <taxon>Eukaryota</taxon>
        <taxon>Viridiplantae</taxon>
        <taxon>Streptophyta</taxon>
        <taxon>Embryophyta</taxon>
        <taxon>Tracheophyta</taxon>
        <taxon>Spermatophyta</taxon>
        <taxon>Magnoliopsida</taxon>
        <taxon>eudicotyledons</taxon>
        <taxon>Gunneridae</taxon>
        <taxon>Pentapetalae</taxon>
        <taxon>rosids</taxon>
        <taxon>fabids</taxon>
        <taxon>Malpighiales</taxon>
        <taxon>Rhizophoraceae</taxon>
        <taxon>Rhizophora</taxon>
    </lineage>
</organism>